<dbReference type="Proteomes" id="UP001206128">
    <property type="component" value="Unassembled WGS sequence"/>
</dbReference>
<evidence type="ECO:0000256" key="2">
    <source>
        <dbReference type="ARBA" id="ARBA00022741"/>
    </source>
</evidence>
<comment type="similarity">
    <text evidence="1 6">Belongs to the heat shock protein 70 family.</text>
</comment>
<reference evidence="9" key="1">
    <citation type="submission" date="2022-06" db="EMBL/GenBank/DDBJ databases">
        <title>Genomic Encyclopedia of Archaeal and Bacterial Type Strains, Phase II (KMG-II): from individual species to whole genera.</title>
        <authorList>
            <person name="Goeker M."/>
        </authorList>
    </citation>
    <scope>NUCLEOTIDE SEQUENCE</scope>
    <source>
        <strain evidence="9">DSM 43935</strain>
    </source>
</reference>
<dbReference type="EMBL" id="JAMTCK010000005">
    <property type="protein sequence ID" value="MCP2165810.1"/>
    <property type="molecule type" value="Genomic_DNA"/>
</dbReference>
<protein>
    <submittedName>
        <fullName evidence="9">Type VII secretion-associated protein, Rv3446c family, C-terminal domain-containing protein</fullName>
    </submittedName>
</protein>
<evidence type="ECO:0000313" key="9">
    <source>
        <dbReference type="EMBL" id="MCP2165810.1"/>
    </source>
</evidence>
<evidence type="ECO:0000256" key="6">
    <source>
        <dbReference type="RuleBase" id="RU003322"/>
    </source>
</evidence>
<keyword evidence="4" id="KW-0346">Stress response</keyword>
<feature type="transmembrane region" description="Helical" evidence="8">
    <location>
        <begin position="483"/>
        <end position="503"/>
    </location>
</feature>
<evidence type="ECO:0000256" key="8">
    <source>
        <dbReference type="SAM" id="Phobius"/>
    </source>
</evidence>
<comment type="caution">
    <text evidence="9">The sequence shown here is derived from an EMBL/GenBank/DDBJ whole genome shotgun (WGS) entry which is preliminary data.</text>
</comment>
<dbReference type="InterPro" id="IPR043129">
    <property type="entry name" value="ATPase_NBD"/>
</dbReference>
<dbReference type="PRINTS" id="PR00301">
    <property type="entry name" value="HEATSHOCK70"/>
</dbReference>
<accession>A0AAE3GEE7</accession>
<name>A0AAE3GEE7_9PSEU</name>
<evidence type="ECO:0000256" key="1">
    <source>
        <dbReference type="ARBA" id="ARBA00007381"/>
    </source>
</evidence>
<dbReference type="PANTHER" id="PTHR19375">
    <property type="entry name" value="HEAT SHOCK PROTEIN 70KDA"/>
    <property type="match status" value="1"/>
</dbReference>
<feature type="compositionally biased region" description="Basic and acidic residues" evidence="7">
    <location>
        <begin position="549"/>
        <end position="561"/>
    </location>
</feature>
<proteinExistence type="inferred from homology"/>
<dbReference type="Gene3D" id="3.90.640.10">
    <property type="entry name" value="Actin, Chain A, domain 4"/>
    <property type="match status" value="1"/>
</dbReference>
<dbReference type="GO" id="GO:0140662">
    <property type="term" value="F:ATP-dependent protein folding chaperone"/>
    <property type="evidence" value="ECO:0007669"/>
    <property type="project" value="InterPro"/>
</dbReference>
<keyword evidence="2 6" id="KW-0547">Nucleotide-binding</keyword>
<dbReference type="AlphaFoldDB" id="A0AAE3GEE7"/>
<evidence type="ECO:0000256" key="5">
    <source>
        <dbReference type="ARBA" id="ARBA00023186"/>
    </source>
</evidence>
<keyword evidence="3 6" id="KW-0067">ATP-binding</keyword>
<dbReference type="InterPro" id="IPR018181">
    <property type="entry name" value="Heat_shock_70_CS"/>
</dbReference>
<feature type="region of interest" description="Disordered" evidence="7">
    <location>
        <begin position="379"/>
        <end position="477"/>
    </location>
</feature>
<keyword evidence="5" id="KW-0143">Chaperone</keyword>
<evidence type="ECO:0000256" key="7">
    <source>
        <dbReference type="SAM" id="MobiDB-lite"/>
    </source>
</evidence>
<feature type="compositionally biased region" description="Low complexity" evidence="7">
    <location>
        <begin position="379"/>
        <end position="395"/>
    </location>
</feature>
<keyword evidence="8" id="KW-0472">Membrane</keyword>
<feature type="region of interest" description="Disordered" evidence="7">
    <location>
        <begin position="542"/>
        <end position="561"/>
    </location>
</feature>
<evidence type="ECO:0000256" key="3">
    <source>
        <dbReference type="ARBA" id="ARBA00022840"/>
    </source>
</evidence>
<keyword evidence="10" id="KW-1185">Reference proteome</keyword>
<evidence type="ECO:0000313" key="10">
    <source>
        <dbReference type="Proteomes" id="UP001206128"/>
    </source>
</evidence>
<organism evidence="9 10">
    <name type="scientific">Goodfellowiella coeruleoviolacea</name>
    <dbReference type="NCBI Taxonomy" id="334858"/>
    <lineage>
        <taxon>Bacteria</taxon>
        <taxon>Bacillati</taxon>
        <taxon>Actinomycetota</taxon>
        <taxon>Actinomycetes</taxon>
        <taxon>Pseudonocardiales</taxon>
        <taxon>Pseudonocardiaceae</taxon>
        <taxon>Goodfellowiella</taxon>
    </lineage>
</organism>
<evidence type="ECO:0000256" key="4">
    <source>
        <dbReference type="ARBA" id="ARBA00023016"/>
    </source>
</evidence>
<dbReference type="PROSITE" id="PS01036">
    <property type="entry name" value="HSP70_3"/>
    <property type="match status" value="1"/>
</dbReference>
<keyword evidence="8" id="KW-1133">Transmembrane helix</keyword>
<dbReference type="RefSeq" id="WP_253770970.1">
    <property type="nucleotide sequence ID" value="NZ_JAMTCK010000005.1"/>
</dbReference>
<gene>
    <name evidence="9" type="ORF">LX83_002668</name>
</gene>
<dbReference type="GO" id="GO:0005524">
    <property type="term" value="F:ATP binding"/>
    <property type="evidence" value="ECO:0007669"/>
    <property type="project" value="UniProtKB-KW"/>
</dbReference>
<dbReference type="InterPro" id="IPR023840">
    <property type="entry name" value="T7SS_Rv3446c"/>
</dbReference>
<feature type="compositionally biased region" description="Pro residues" evidence="7">
    <location>
        <begin position="408"/>
        <end position="417"/>
    </location>
</feature>
<feature type="compositionally biased region" description="Low complexity" evidence="7">
    <location>
        <begin position="456"/>
        <end position="465"/>
    </location>
</feature>
<keyword evidence="8" id="KW-0812">Transmembrane</keyword>
<sequence>MSLHVAVDFGTSSTCAAVSIQGREPQVVVFDGQPLVPSSVFAAADGTLFVGQEAERQAAVDPARYEPHPKRRVDEGELLLGDSVVHVVDVVRAVLTRAVGEARRLAGGAAVDLLVLTHPADWGAVRTRVLRQAGHGLAHELVLVPEPVAAAVYHAAMFAPAGAASGAGAPGAALAVLDLGGGTVDASVVRRGDGGAPGSGRPGFQVLATKGDPTFGGTDIDHALLQHVGSLVGREDPDGWQELVAGREIADRRRRRVLWQDIRGAKETLSRHTYTDVPLPPPFPDAHVTRADLEGLIAEPLGRAAELVVDTVREAGLRPDQLAGVFLVGGSSRIPLVARLVHERTGVVPTSIDQPETVVARGALRAVSLDPDRTGNVVAARSGPPVAAPPAAHRPGGPPGPAAGHPAFPGPAFPPATPVGGPAVSPLGSQFPAAGTLPPPTHAVPSGFAGPGGPAFPGTGPLPAGQRSAGPAPVRPGRSSTPWLVVGGVVALAAVVGAALVFWPRGDATTPGGTAQPGTSATQPSGRQIAQYEYIFTLPGGWSQSGGSPEERKVQLKPDQPRTERDLVAVQEYLLGYDSTANRQRAVDELRQVVAQAGPRFSGFTAEQDFAGKNVSHYQESLDGATVDWYVLFEGRTQVSVGCQYSEAGQNQVRSACEEIVRTLDITG</sequence>
<dbReference type="Pfam" id="PF00012">
    <property type="entry name" value="HSP70"/>
    <property type="match status" value="1"/>
</dbReference>
<dbReference type="SUPFAM" id="SSF53067">
    <property type="entry name" value="Actin-like ATPase domain"/>
    <property type="match status" value="2"/>
</dbReference>
<dbReference type="PROSITE" id="PS00329">
    <property type="entry name" value="HSP70_2"/>
    <property type="match status" value="1"/>
</dbReference>
<dbReference type="NCBIfam" id="TIGR03931">
    <property type="entry name" value="T7SS_Rv3446c"/>
    <property type="match status" value="1"/>
</dbReference>
<dbReference type="Gene3D" id="3.30.420.40">
    <property type="match status" value="2"/>
</dbReference>
<dbReference type="InterPro" id="IPR013126">
    <property type="entry name" value="Hsp_70_fam"/>
</dbReference>